<name>A0ABY0ILK7_9RHOO</name>
<dbReference type="SMART" id="SM00463">
    <property type="entry name" value="SMR"/>
    <property type="match status" value="1"/>
</dbReference>
<feature type="compositionally biased region" description="Pro residues" evidence="1">
    <location>
        <begin position="34"/>
        <end position="48"/>
    </location>
</feature>
<dbReference type="EMBL" id="SHKM01000003">
    <property type="protein sequence ID" value="RZT75660.1"/>
    <property type="molecule type" value="Genomic_DNA"/>
</dbReference>
<keyword evidence="3" id="KW-0540">Nuclease</keyword>
<reference evidence="3 4" key="1">
    <citation type="submission" date="2019-02" db="EMBL/GenBank/DDBJ databases">
        <title>Genomic Encyclopedia of Type Strains, Phase IV (KMG-IV): sequencing the most valuable type-strain genomes for metagenomic binning, comparative biology and taxonomic classification.</title>
        <authorList>
            <person name="Goeker M."/>
        </authorList>
    </citation>
    <scope>NUCLEOTIDE SEQUENCE [LARGE SCALE GENOMIC DNA]</scope>
    <source>
        <strain evidence="3 4">DSM 21223</strain>
    </source>
</reference>
<feature type="domain" description="Smr" evidence="2">
    <location>
        <begin position="253"/>
        <end position="334"/>
    </location>
</feature>
<keyword evidence="3" id="KW-0378">Hydrolase</keyword>
<evidence type="ECO:0000256" key="1">
    <source>
        <dbReference type="SAM" id="MobiDB-lite"/>
    </source>
</evidence>
<evidence type="ECO:0000313" key="3">
    <source>
        <dbReference type="EMBL" id="RZT75660.1"/>
    </source>
</evidence>
<keyword evidence="3" id="KW-0255">Endonuclease</keyword>
<accession>A0ABY0ILK7</accession>
<dbReference type="Pfam" id="PF01713">
    <property type="entry name" value="Smr"/>
    <property type="match status" value="1"/>
</dbReference>
<dbReference type="PANTHER" id="PTHR35562:SF2">
    <property type="entry name" value="DNA ENDONUCLEASE SMRA-RELATED"/>
    <property type="match status" value="1"/>
</dbReference>
<dbReference type="PROSITE" id="PS50828">
    <property type="entry name" value="SMR"/>
    <property type="match status" value="1"/>
</dbReference>
<dbReference type="PANTHER" id="PTHR35562">
    <property type="entry name" value="DNA ENDONUCLEASE SMRA-RELATED"/>
    <property type="match status" value="1"/>
</dbReference>
<feature type="compositionally biased region" description="Low complexity" evidence="1">
    <location>
        <begin position="142"/>
        <end position="155"/>
    </location>
</feature>
<gene>
    <name evidence="3" type="ORF">EV678_2846</name>
</gene>
<evidence type="ECO:0000313" key="4">
    <source>
        <dbReference type="Proteomes" id="UP000292136"/>
    </source>
</evidence>
<feature type="compositionally biased region" description="Low complexity" evidence="1">
    <location>
        <begin position="57"/>
        <end position="66"/>
    </location>
</feature>
<dbReference type="Proteomes" id="UP000292136">
    <property type="component" value="Unassembled WGS sequence"/>
</dbReference>
<evidence type="ECO:0000259" key="2">
    <source>
        <dbReference type="PROSITE" id="PS50828"/>
    </source>
</evidence>
<feature type="compositionally biased region" description="Basic and acidic residues" evidence="1">
    <location>
        <begin position="17"/>
        <end position="27"/>
    </location>
</feature>
<dbReference type="Gene3D" id="3.30.1370.110">
    <property type="match status" value="1"/>
</dbReference>
<dbReference type="GO" id="GO:0004519">
    <property type="term" value="F:endonuclease activity"/>
    <property type="evidence" value="ECO:0007669"/>
    <property type="project" value="UniProtKB-KW"/>
</dbReference>
<dbReference type="RefSeq" id="WP_235832478.1">
    <property type="nucleotide sequence ID" value="NZ_SHKM01000003.1"/>
</dbReference>
<proteinExistence type="predicted"/>
<keyword evidence="4" id="KW-1185">Reference proteome</keyword>
<feature type="compositionally biased region" description="Basic and acidic residues" evidence="1">
    <location>
        <begin position="217"/>
        <end position="231"/>
    </location>
</feature>
<protein>
    <submittedName>
        <fullName evidence="3">DNA-nicking Smr family endonuclease</fullName>
    </submittedName>
</protein>
<organism evidence="3 4">
    <name type="scientific">Azospira oryzae</name>
    <dbReference type="NCBI Taxonomy" id="146939"/>
    <lineage>
        <taxon>Bacteria</taxon>
        <taxon>Pseudomonadati</taxon>
        <taxon>Pseudomonadota</taxon>
        <taxon>Betaproteobacteria</taxon>
        <taxon>Rhodocyclales</taxon>
        <taxon>Rhodocyclaceae</taxon>
        <taxon>Azospira</taxon>
    </lineage>
</organism>
<dbReference type="InterPro" id="IPR036063">
    <property type="entry name" value="Smr_dom_sf"/>
</dbReference>
<dbReference type="InterPro" id="IPR002625">
    <property type="entry name" value="Smr_dom"/>
</dbReference>
<dbReference type="SUPFAM" id="SSF160443">
    <property type="entry name" value="SMR domain-like"/>
    <property type="match status" value="1"/>
</dbReference>
<sequence>MKPAKPAAAGSPFQVLRDLKGHLEPAKQAKAAPPAAPAPSAMPAPPPVSTAGDEDAALLAQAFAGAKPLARDNHARLDKPKPAPKPRPRLQDETDSAPTPRPQRIDPNDPLALFRASVGEVTPVKDTGRAEVGPRLSRQKRQAQAAAPAAEATPELYIPDLPDDDPAALFRRAAGPVTPLADKNQAALNKPLPAARPRPREEAEPPAATPAPAHPPLSDRADTAAEGEHLRPGAPGRLLADLRRGRIPVETEVDLHGYTRDEARDFLSAALARCGRRGQRCLRVIHGKGLSSPGGESLLKNLTRNWLAQHPEVLAFCEAKPADGGSGALLVLLRNPRREGATADDSRG</sequence>
<feature type="compositionally biased region" description="Basic and acidic residues" evidence="1">
    <location>
        <begin position="69"/>
        <end position="81"/>
    </location>
</feature>
<comment type="caution">
    <text evidence="3">The sequence shown here is derived from an EMBL/GenBank/DDBJ whole genome shotgun (WGS) entry which is preliminary data.</text>
</comment>
<feature type="compositionally biased region" description="Low complexity" evidence="1">
    <location>
        <begin position="186"/>
        <end position="195"/>
    </location>
</feature>
<feature type="region of interest" description="Disordered" evidence="1">
    <location>
        <begin position="1"/>
        <end position="237"/>
    </location>
</feature>